<evidence type="ECO:0000313" key="2">
    <source>
        <dbReference type="EMBL" id="QIG78573.1"/>
    </source>
</evidence>
<dbReference type="AlphaFoldDB" id="A0A6G6Y1T5"/>
<feature type="compositionally biased region" description="Polar residues" evidence="1">
    <location>
        <begin position="1"/>
        <end position="11"/>
    </location>
</feature>
<name>A0A6G6Y1T5_9SPHN</name>
<proteinExistence type="predicted"/>
<feature type="region of interest" description="Disordered" evidence="1">
    <location>
        <begin position="1"/>
        <end position="26"/>
    </location>
</feature>
<dbReference type="KEGG" id="spzr:G5C33_01410"/>
<evidence type="ECO:0000313" key="3">
    <source>
        <dbReference type="Proteomes" id="UP000501568"/>
    </source>
</evidence>
<dbReference type="RefSeq" id="WP_165325572.1">
    <property type="nucleotide sequence ID" value="NZ_CP049109.1"/>
</dbReference>
<evidence type="ECO:0000256" key="1">
    <source>
        <dbReference type="SAM" id="MobiDB-lite"/>
    </source>
</evidence>
<sequence length="111" mass="11507">MVASAATSKSGKSPEKSGTAKGGRAAAVRVTGASVVMEEARRAGLLDGESTEHVSFRAPKALIEAAKRESGATKPTELGLLALAMLAQPDPAATYMQKTRGKLGPDHRLDY</sequence>
<accession>A0A6G6Y1T5</accession>
<dbReference type="EMBL" id="CP049109">
    <property type="protein sequence ID" value="QIG78573.1"/>
    <property type="molecule type" value="Genomic_DNA"/>
</dbReference>
<keyword evidence="3" id="KW-1185">Reference proteome</keyword>
<organism evidence="2 3">
    <name type="scientific">Stakelama tenebrarum</name>
    <dbReference type="NCBI Taxonomy" id="2711215"/>
    <lineage>
        <taxon>Bacteria</taxon>
        <taxon>Pseudomonadati</taxon>
        <taxon>Pseudomonadota</taxon>
        <taxon>Alphaproteobacteria</taxon>
        <taxon>Sphingomonadales</taxon>
        <taxon>Sphingomonadaceae</taxon>
        <taxon>Stakelama</taxon>
    </lineage>
</organism>
<protein>
    <submittedName>
        <fullName evidence="2">Uncharacterized protein</fullName>
    </submittedName>
</protein>
<dbReference type="Proteomes" id="UP000501568">
    <property type="component" value="Chromosome"/>
</dbReference>
<reference evidence="2 3" key="1">
    <citation type="submission" date="2020-02" db="EMBL/GenBank/DDBJ databases">
        <authorList>
            <person name="Zheng R.K."/>
            <person name="Sun C.M."/>
        </authorList>
    </citation>
    <scope>NUCLEOTIDE SEQUENCE [LARGE SCALE GENOMIC DNA]</scope>
    <source>
        <strain evidence="3">zrk23</strain>
    </source>
</reference>
<gene>
    <name evidence="2" type="ORF">G5C33_01410</name>
</gene>